<feature type="transmembrane region" description="Helical" evidence="1">
    <location>
        <begin position="15"/>
        <end position="36"/>
    </location>
</feature>
<evidence type="ECO:0000313" key="3">
    <source>
        <dbReference type="Proteomes" id="UP001549106"/>
    </source>
</evidence>
<sequence>MSSKTKIVVLHMKEIIYTGIFLLFLIVLGVLMFFMFDPGKAKSVSTDPASVYTPGIYRSSIELNGNSFDVEVTVDAQKIRSIHLENLSESTAAMFPLVEPTLEELSSQIYSGQSLDELKYSSDQKYTSLMLIKAIDEAVSKAELKK</sequence>
<keyword evidence="3" id="KW-1185">Reference proteome</keyword>
<proteinExistence type="predicted"/>
<evidence type="ECO:0000313" key="2">
    <source>
        <dbReference type="EMBL" id="MET3751809.1"/>
    </source>
</evidence>
<name>A0ABV2M5R0_9FIRM</name>
<protein>
    <submittedName>
        <fullName evidence="2">Uncharacterized protein with FMN-binding domain</fullName>
    </submittedName>
</protein>
<dbReference type="Proteomes" id="UP001549106">
    <property type="component" value="Unassembled WGS sequence"/>
</dbReference>
<evidence type="ECO:0000256" key="1">
    <source>
        <dbReference type="SAM" id="Phobius"/>
    </source>
</evidence>
<comment type="caution">
    <text evidence="2">The sequence shown here is derived from an EMBL/GenBank/DDBJ whole genome shotgun (WGS) entry which is preliminary data.</text>
</comment>
<organism evidence="2 3">
    <name type="scientific">Blautia caecimuris</name>
    <dbReference type="NCBI Taxonomy" id="1796615"/>
    <lineage>
        <taxon>Bacteria</taxon>
        <taxon>Bacillati</taxon>
        <taxon>Bacillota</taxon>
        <taxon>Clostridia</taxon>
        <taxon>Lachnospirales</taxon>
        <taxon>Lachnospiraceae</taxon>
        <taxon>Blautia</taxon>
    </lineage>
</organism>
<reference evidence="2 3" key="1">
    <citation type="submission" date="2024-06" db="EMBL/GenBank/DDBJ databases">
        <title>Genomic Encyclopedia of Type Strains, Phase IV (KMG-IV): sequencing the most valuable type-strain genomes for metagenomic binning, comparative biology and taxonomic classification.</title>
        <authorList>
            <person name="Goeker M."/>
        </authorList>
    </citation>
    <scope>NUCLEOTIDE SEQUENCE [LARGE SCALE GENOMIC DNA]</scope>
    <source>
        <strain evidence="2 3">DSM 29492</strain>
    </source>
</reference>
<dbReference type="EMBL" id="JBEPMJ010000029">
    <property type="protein sequence ID" value="MET3751809.1"/>
    <property type="molecule type" value="Genomic_DNA"/>
</dbReference>
<keyword evidence="1" id="KW-0472">Membrane</keyword>
<gene>
    <name evidence="2" type="ORF">ABID24_003071</name>
</gene>
<keyword evidence="1" id="KW-1133">Transmembrane helix</keyword>
<accession>A0ABV2M5R0</accession>
<dbReference type="RefSeq" id="WP_022066599.1">
    <property type="nucleotide sequence ID" value="NZ_BAABXN010000001.1"/>
</dbReference>
<keyword evidence="1" id="KW-0812">Transmembrane</keyword>